<dbReference type="Gene3D" id="3.40.50.300">
    <property type="entry name" value="P-loop containing nucleotide triphosphate hydrolases"/>
    <property type="match status" value="1"/>
</dbReference>
<evidence type="ECO:0000256" key="6">
    <source>
        <dbReference type="SAM" id="MobiDB-lite"/>
    </source>
</evidence>
<keyword evidence="4" id="KW-0067">ATP-binding</keyword>
<evidence type="ECO:0000313" key="7">
    <source>
        <dbReference type="EMBL" id="VDP91307.1"/>
    </source>
</evidence>
<keyword evidence="3" id="KW-0347">Helicase</keyword>
<evidence type="ECO:0000313" key="9">
    <source>
        <dbReference type="WBParaSite" id="ECPE_0001407601-mRNA-1"/>
    </source>
</evidence>
<evidence type="ECO:0000256" key="5">
    <source>
        <dbReference type="SAM" id="Coils"/>
    </source>
</evidence>
<evidence type="ECO:0000313" key="8">
    <source>
        <dbReference type="Proteomes" id="UP000272942"/>
    </source>
</evidence>
<dbReference type="GO" id="GO:0005730">
    <property type="term" value="C:nucleolus"/>
    <property type="evidence" value="ECO:0007669"/>
    <property type="project" value="TreeGrafter"/>
</dbReference>
<dbReference type="InterPro" id="IPR027417">
    <property type="entry name" value="P-loop_NTPase"/>
</dbReference>
<gene>
    <name evidence="7" type="ORF">ECPE_LOCUS14035</name>
</gene>
<dbReference type="SUPFAM" id="SSF52540">
    <property type="entry name" value="P-loop containing nucleoside triphosphate hydrolases"/>
    <property type="match status" value="1"/>
</dbReference>
<reference evidence="7 8" key="2">
    <citation type="submission" date="2018-11" db="EMBL/GenBank/DDBJ databases">
        <authorList>
            <consortium name="Pathogen Informatics"/>
        </authorList>
    </citation>
    <scope>NUCLEOTIDE SEQUENCE [LARGE SCALE GENOMIC DNA]</scope>
    <source>
        <strain evidence="7 8">Egypt</strain>
    </source>
</reference>
<reference evidence="9" key="1">
    <citation type="submission" date="2016-06" db="UniProtKB">
        <authorList>
            <consortium name="WormBaseParasite"/>
        </authorList>
    </citation>
    <scope>IDENTIFICATION</scope>
</reference>
<dbReference type="GO" id="GO:0000462">
    <property type="term" value="P:maturation of SSU-rRNA from tricistronic rRNA transcript (SSU-rRNA, 5.8S rRNA, LSU-rRNA)"/>
    <property type="evidence" value="ECO:0007669"/>
    <property type="project" value="TreeGrafter"/>
</dbReference>
<keyword evidence="1" id="KW-0547">Nucleotide-binding</keyword>
<keyword evidence="5" id="KW-0175">Coiled coil</keyword>
<feature type="region of interest" description="Disordered" evidence="6">
    <location>
        <begin position="94"/>
        <end position="184"/>
    </location>
</feature>
<evidence type="ECO:0000256" key="2">
    <source>
        <dbReference type="ARBA" id="ARBA00022801"/>
    </source>
</evidence>
<organism evidence="9">
    <name type="scientific">Echinostoma caproni</name>
    <dbReference type="NCBI Taxonomy" id="27848"/>
    <lineage>
        <taxon>Eukaryota</taxon>
        <taxon>Metazoa</taxon>
        <taxon>Spiralia</taxon>
        <taxon>Lophotrochozoa</taxon>
        <taxon>Platyhelminthes</taxon>
        <taxon>Trematoda</taxon>
        <taxon>Digenea</taxon>
        <taxon>Plagiorchiida</taxon>
        <taxon>Echinostomata</taxon>
        <taxon>Echinostomatoidea</taxon>
        <taxon>Echinostomatidae</taxon>
        <taxon>Echinostoma</taxon>
    </lineage>
</organism>
<dbReference type="GO" id="GO:0005524">
    <property type="term" value="F:ATP binding"/>
    <property type="evidence" value="ECO:0007669"/>
    <property type="project" value="UniProtKB-KW"/>
</dbReference>
<dbReference type="WBParaSite" id="ECPE_0001407601-mRNA-1">
    <property type="protein sequence ID" value="ECPE_0001407601-mRNA-1"/>
    <property type="gene ID" value="ECPE_0001407601"/>
</dbReference>
<evidence type="ECO:0000256" key="4">
    <source>
        <dbReference type="ARBA" id="ARBA00022840"/>
    </source>
</evidence>
<feature type="compositionally biased region" description="Acidic residues" evidence="6">
    <location>
        <begin position="116"/>
        <end position="130"/>
    </location>
</feature>
<dbReference type="Proteomes" id="UP000272942">
    <property type="component" value="Unassembled WGS sequence"/>
</dbReference>
<dbReference type="AlphaFoldDB" id="A0A183B4A1"/>
<dbReference type="EMBL" id="UZAN01056545">
    <property type="protein sequence ID" value="VDP91307.1"/>
    <property type="molecule type" value="Genomic_DNA"/>
</dbReference>
<dbReference type="PANTHER" id="PTHR18934">
    <property type="entry name" value="ATP-DEPENDENT RNA HELICASE"/>
    <property type="match status" value="1"/>
</dbReference>
<accession>A0A183B4A1</accession>
<keyword evidence="2" id="KW-0378">Hydrolase</keyword>
<dbReference type="OrthoDB" id="3363059at2759"/>
<evidence type="ECO:0000256" key="3">
    <source>
        <dbReference type="ARBA" id="ARBA00022806"/>
    </source>
</evidence>
<evidence type="ECO:0000256" key="1">
    <source>
        <dbReference type="ARBA" id="ARBA00022741"/>
    </source>
</evidence>
<proteinExistence type="predicted"/>
<dbReference type="GO" id="GO:0016787">
    <property type="term" value="F:hydrolase activity"/>
    <property type="evidence" value="ECO:0007669"/>
    <property type="project" value="UniProtKB-KW"/>
</dbReference>
<keyword evidence="8" id="KW-1185">Reference proteome</keyword>
<dbReference type="PANTHER" id="PTHR18934:SF99">
    <property type="entry name" value="ATP-DEPENDENT RNA HELICASE DHX37-RELATED"/>
    <property type="match status" value="1"/>
</dbReference>
<feature type="coiled-coil region" evidence="5">
    <location>
        <begin position="56"/>
        <end position="83"/>
    </location>
</feature>
<dbReference type="GO" id="GO:0003723">
    <property type="term" value="F:RNA binding"/>
    <property type="evidence" value="ECO:0007669"/>
    <property type="project" value="TreeGrafter"/>
</dbReference>
<dbReference type="GO" id="GO:0004386">
    <property type="term" value="F:helicase activity"/>
    <property type="evidence" value="ECO:0007669"/>
    <property type="project" value="UniProtKB-KW"/>
</dbReference>
<feature type="compositionally biased region" description="Polar residues" evidence="6">
    <location>
        <begin position="162"/>
        <end position="174"/>
    </location>
</feature>
<sequence>MRLTAQRIYDHTIEFEFESDKYDEANPLVLPGKRNKTARELQKKKEIKQTEATQAKVLSRKKRKELERKIAQKQKKLTRAELWKELEAYAPTVNEPKVSVLPLFNRTKKPAKTKDDTDEYSTDEEMEEDKSEEKITPENLPTVLKPSGVSDPQGSDNRETEATSVSPTQSSEQVVPSKPPQPARYVLVSRTPEVTAARLTLPIIADEASIMEAISEHDCVIICGATGCGKTTQVPQFLYEAGYTK</sequence>
<name>A0A183B4A1_9TREM</name>
<protein>
    <submittedName>
        <fullName evidence="9">ATP-dependent RNA helicase DHX37</fullName>
    </submittedName>
</protein>